<protein>
    <submittedName>
        <fullName evidence="2">Putative nucleic acid-binding protein</fullName>
    </submittedName>
</protein>
<dbReference type="Pfam" id="PF01850">
    <property type="entry name" value="PIN"/>
    <property type="match status" value="1"/>
</dbReference>
<organism evidence="2 3">
    <name type="scientific">Longimicrobium terrae</name>
    <dbReference type="NCBI Taxonomy" id="1639882"/>
    <lineage>
        <taxon>Bacteria</taxon>
        <taxon>Pseudomonadati</taxon>
        <taxon>Gemmatimonadota</taxon>
        <taxon>Longimicrobiia</taxon>
        <taxon>Longimicrobiales</taxon>
        <taxon>Longimicrobiaceae</taxon>
        <taxon>Longimicrobium</taxon>
    </lineage>
</organism>
<dbReference type="Proteomes" id="UP000582837">
    <property type="component" value="Unassembled WGS sequence"/>
</dbReference>
<dbReference type="CDD" id="cd09874">
    <property type="entry name" value="PIN_MT3492-like"/>
    <property type="match status" value="1"/>
</dbReference>
<name>A0A841H6F0_9BACT</name>
<feature type="domain" description="PIN" evidence="1">
    <location>
        <begin position="4"/>
        <end position="144"/>
    </location>
</feature>
<accession>A0A841H6F0</accession>
<keyword evidence="3" id="KW-1185">Reference proteome</keyword>
<proteinExistence type="predicted"/>
<dbReference type="RefSeq" id="WP_170035254.1">
    <property type="nucleotide sequence ID" value="NZ_JABDTL010000001.1"/>
</dbReference>
<dbReference type="InterPro" id="IPR029060">
    <property type="entry name" value="PIN-like_dom_sf"/>
</dbReference>
<dbReference type="InterPro" id="IPR002716">
    <property type="entry name" value="PIN_dom"/>
</dbReference>
<comment type="caution">
    <text evidence="2">The sequence shown here is derived from an EMBL/GenBank/DDBJ whole genome shotgun (WGS) entry which is preliminary data.</text>
</comment>
<evidence type="ECO:0000259" key="1">
    <source>
        <dbReference type="Pfam" id="PF01850"/>
    </source>
</evidence>
<dbReference type="AlphaFoldDB" id="A0A841H6F0"/>
<gene>
    <name evidence="2" type="ORF">HNQ61_005338</name>
</gene>
<reference evidence="2 3" key="1">
    <citation type="submission" date="2020-08" db="EMBL/GenBank/DDBJ databases">
        <title>Genomic Encyclopedia of Type Strains, Phase IV (KMG-IV): sequencing the most valuable type-strain genomes for metagenomic binning, comparative biology and taxonomic classification.</title>
        <authorList>
            <person name="Goeker M."/>
        </authorList>
    </citation>
    <scope>NUCLEOTIDE SEQUENCE [LARGE SCALE GENOMIC DNA]</scope>
    <source>
        <strain evidence="2 3">DSM 29007</strain>
    </source>
</reference>
<dbReference type="EMBL" id="JACHIA010000027">
    <property type="protein sequence ID" value="MBB6073667.1"/>
    <property type="molecule type" value="Genomic_DNA"/>
</dbReference>
<evidence type="ECO:0000313" key="2">
    <source>
        <dbReference type="EMBL" id="MBB6073667.1"/>
    </source>
</evidence>
<sequence length="161" mass="17597">MKRYFLDSSAIVKLYVVEPGSQTVRDLFRNSAQVSTRDRVLVCDLALPETVSALQQIARGPSAARKGLSVSALRRTLPRVQADFNGAIPIHMNAVSECMREAVPIIERQQLRPGDALHVASALLVQQNIPAEDELTFVSADQKHCDAARREGLRVLALPGA</sequence>
<evidence type="ECO:0000313" key="3">
    <source>
        <dbReference type="Proteomes" id="UP000582837"/>
    </source>
</evidence>
<dbReference type="SUPFAM" id="SSF88723">
    <property type="entry name" value="PIN domain-like"/>
    <property type="match status" value="1"/>
</dbReference>
<dbReference type="Gene3D" id="3.40.50.1010">
    <property type="entry name" value="5'-nuclease"/>
    <property type="match status" value="1"/>
</dbReference>